<gene>
    <name evidence="1" type="ORF">A7A08_00961</name>
</gene>
<dbReference type="Proteomes" id="UP000095087">
    <property type="component" value="Unassembled WGS sequence"/>
</dbReference>
<proteinExistence type="predicted"/>
<dbReference type="EMBL" id="MASI01000002">
    <property type="protein sequence ID" value="ODA67796.1"/>
    <property type="molecule type" value="Genomic_DNA"/>
</dbReference>
<dbReference type="STRING" id="1177755.A7A08_00961"/>
<keyword evidence="2" id="KW-1185">Reference proteome</keyword>
<dbReference type="Pfam" id="PF06620">
    <property type="entry name" value="DUF1150"/>
    <property type="match status" value="1"/>
</dbReference>
<name>A0A1E2RZX4_9HYPH</name>
<protein>
    <recommendedName>
        <fullName evidence="3">DUF1150 domain-containing protein</fullName>
    </recommendedName>
</protein>
<dbReference type="AlphaFoldDB" id="A0A1E2RZX4"/>
<dbReference type="OrthoDB" id="7865555at2"/>
<organism evidence="1 2">
    <name type="scientific">Methyloligella halotolerans</name>
    <dbReference type="NCBI Taxonomy" id="1177755"/>
    <lineage>
        <taxon>Bacteria</taxon>
        <taxon>Pseudomonadati</taxon>
        <taxon>Pseudomonadota</taxon>
        <taxon>Alphaproteobacteria</taxon>
        <taxon>Hyphomicrobiales</taxon>
        <taxon>Hyphomicrobiaceae</taxon>
        <taxon>Methyloligella</taxon>
    </lineage>
</organism>
<evidence type="ECO:0000313" key="2">
    <source>
        <dbReference type="Proteomes" id="UP000095087"/>
    </source>
</evidence>
<accession>A0A1E2RZX4</accession>
<comment type="caution">
    <text evidence="1">The sequence shown here is derived from an EMBL/GenBank/DDBJ whole genome shotgun (WGS) entry which is preliminary data.</text>
</comment>
<sequence length="90" mass="9708">MNEHEKEDREQFLPISEGELAMLGDGEVAYIKQLDAGIAQKLFPALREAPEGIDLYAVLGADGTPLALTDSWNAAVANVMENDLVAVSLH</sequence>
<evidence type="ECO:0000313" key="1">
    <source>
        <dbReference type="EMBL" id="ODA67796.1"/>
    </source>
</evidence>
<dbReference type="InterPro" id="IPR009531">
    <property type="entry name" value="DUF1150"/>
</dbReference>
<dbReference type="RefSeq" id="WP_069094367.1">
    <property type="nucleotide sequence ID" value="NZ_MASI01000002.1"/>
</dbReference>
<evidence type="ECO:0008006" key="3">
    <source>
        <dbReference type="Google" id="ProtNLM"/>
    </source>
</evidence>
<reference evidence="1 2" key="1">
    <citation type="submission" date="2016-07" db="EMBL/GenBank/DDBJ databases">
        <title>Draft genome sequence of Methyloligella halotolerans C2T (VKM B-2706T=CCUG 61687T=DSM 25045T), a halotolerant polyhydroxybutyrate accumulating methylotroph.</title>
        <authorList>
            <person name="Vasilenko O.V."/>
            <person name="Doronina N.V."/>
            <person name="Poroshina M.N."/>
            <person name="Tarlachkov S.V."/>
            <person name="Trotsenko Y.A."/>
        </authorList>
    </citation>
    <scope>NUCLEOTIDE SEQUENCE [LARGE SCALE GENOMIC DNA]</scope>
    <source>
        <strain evidence="1 2">VKM B-2706</strain>
    </source>
</reference>